<evidence type="ECO:0000313" key="3">
    <source>
        <dbReference type="Proteomes" id="UP000321291"/>
    </source>
</evidence>
<dbReference type="Proteomes" id="UP000321291">
    <property type="component" value="Chromosome"/>
</dbReference>
<gene>
    <name evidence="2" type="ORF">FSB73_06405</name>
</gene>
<dbReference type="KEGG" id="agi:FSB73_06405"/>
<organism evidence="2 3">
    <name type="scientific">Arachidicoccus ginsenosidivorans</name>
    <dbReference type="NCBI Taxonomy" id="496057"/>
    <lineage>
        <taxon>Bacteria</taxon>
        <taxon>Pseudomonadati</taxon>
        <taxon>Bacteroidota</taxon>
        <taxon>Chitinophagia</taxon>
        <taxon>Chitinophagales</taxon>
        <taxon>Chitinophagaceae</taxon>
        <taxon>Arachidicoccus</taxon>
    </lineage>
</organism>
<feature type="region of interest" description="Disordered" evidence="1">
    <location>
        <begin position="76"/>
        <end position="100"/>
    </location>
</feature>
<evidence type="ECO:0000313" key="2">
    <source>
        <dbReference type="EMBL" id="QEC71358.1"/>
    </source>
</evidence>
<keyword evidence="3" id="KW-1185">Reference proteome</keyword>
<protein>
    <submittedName>
        <fullName evidence="2">Uncharacterized protein</fullName>
    </submittedName>
</protein>
<proteinExistence type="predicted"/>
<dbReference type="EMBL" id="CP042434">
    <property type="protein sequence ID" value="QEC71358.1"/>
    <property type="molecule type" value="Genomic_DNA"/>
</dbReference>
<dbReference type="RefSeq" id="WP_146780669.1">
    <property type="nucleotide sequence ID" value="NZ_CP042434.1"/>
</dbReference>
<reference evidence="2 3" key="1">
    <citation type="journal article" date="2017" name="Int. J. Syst. Evol. Microbiol.">
        <title>Arachidicoccus ginsenosidivorans sp. nov., with ginsenoside-converting activity isolated from ginseng cultivating soil.</title>
        <authorList>
            <person name="Siddiqi M.Z."/>
            <person name="Aslam Z."/>
            <person name="Im W.T."/>
        </authorList>
    </citation>
    <scope>NUCLEOTIDE SEQUENCE [LARGE SCALE GENOMIC DNA]</scope>
    <source>
        <strain evidence="2 3">Gsoil 809</strain>
    </source>
</reference>
<name>A0A5B8VM80_9BACT</name>
<dbReference type="AlphaFoldDB" id="A0A5B8VM80"/>
<evidence type="ECO:0000256" key="1">
    <source>
        <dbReference type="SAM" id="MobiDB-lite"/>
    </source>
</evidence>
<accession>A0A5B8VM80</accession>
<sequence>MCTEAYNTVGALIDVEDSLASSNAKSQANNGLSGIRKEKKSYQETTVLQIEGAVARKGGAWGEKLPFAMEEKQGAGTLGKVGSTTAKKETAGTAMSDTMF</sequence>